<evidence type="ECO:0000259" key="2">
    <source>
        <dbReference type="Pfam" id="PF14111"/>
    </source>
</evidence>
<sequence>MEHIVVIKLLGRNIGYATLQNRIHSQWQLSQPFRLMDIENGYYLAKFRNPGDCEKVLSQGPWIIYGQYLTVQPWSVDFNPLKPYPNMVMAWIRFPRLPGHMYKRKILWEIGGMIGRVAKLDFNTDNGVRGRFARMAVYVNLGEALISQVLINGVLQRIEYEYLPTVCFSYGHYGHSQDICPKLMNVQQGDKENSAGTEVVFKEPNTLEGKQVERLTHKNSMGRRNSSSTAGTNGGK</sequence>
<accession>A0A9D3UPG5</accession>
<reference evidence="3 4" key="1">
    <citation type="journal article" date="2021" name="Plant Biotechnol. J.">
        <title>Multi-omics assisted identification of the key and species-specific regulatory components of drought-tolerant mechanisms in Gossypium stocksii.</title>
        <authorList>
            <person name="Yu D."/>
            <person name="Ke L."/>
            <person name="Zhang D."/>
            <person name="Wu Y."/>
            <person name="Sun Y."/>
            <person name="Mei J."/>
            <person name="Sun J."/>
            <person name="Sun Y."/>
        </authorList>
    </citation>
    <scope>NUCLEOTIDE SEQUENCE [LARGE SCALE GENOMIC DNA]</scope>
    <source>
        <strain evidence="4">cv. E1</strain>
        <tissue evidence="3">Leaf</tissue>
    </source>
</reference>
<dbReference type="Proteomes" id="UP000828251">
    <property type="component" value="Unassembled WGS sequence"/>
</dbReference>
<dbReference type="AlphaFoldDB" id="A0A9D3UPG5"/>
<keyword evidence="4" id="KW-1185">Reference proteome</keyword>
<dbReference type="InterPro" id="IPR025558">
    <property type="entry name" value="DUF4283"/>
</dbReference>
<dbReference type="PANTHER" id="PTHR31286">
    <property type="entry name" value="GLYCINE-RICH CELL WALL STRUCTURAL PROTEIN 1.8-LIKE"/>
    <property type="match status" value="1"/>
</dbReference>
<dbReference type="EMBL" id="JAIQCV010000010">
    <property type="protein sequence ID" value="KAH1055068.1"/>
    <property type="molecule type" value="Genomic_DNA"/>
</dbReference>
<evidence type="ECO:0000313" key="3">
    <source>
        <dbReference type="EMBL" id="KAH1055068.1"/>
    </source>
</evidence>
<evidence type="ECO:0000256" key="1">
    <source>
        <dbReference type="SAM" id="MobiDB-lite"/>
    </source>
</evidence>
<feature type="domain" description="DUF4283" evidence="2">
    <location>
        <begin position="2"/>
        <end position="80"/>
    </location>
</feature>
<gene>
    <name evidence="3" type="ORF">J1N35_033133</name>
</gene>
<comment type="caution">
    <text evidence="3">The sequence shown here is derived from an EMBL/GenBank/DDBJ whole genome shotgun (WGS) entry which is preliminary data.</text>
</comment>
<organism evidence="3 4">
    <name type="scientific">Gossypium stocksii</name>
    <dbReference type="NCBI Taxonomy" id="47602"/>
    <lineage>
        <taxon>Eukaryota</taxon>
        <taxon>Viridiplantae</taxon>
        <taxon>Streptophyta</taxon>
        <taxon>Embryophyta</taxon>
        <taxon>Tracheophyta</taxon>
        <taxon>Spermatophyta</taxon>
        <taxon>Magnoliopsida</taxon>
        <taxon>eudicotyledons</taxon>
        <taxon>Gunneridae</taxon>
        <taxon>Pentapetalae</taxon>
        <taxon>rosids</taxon>
        <taxon>malvids</taxon>
        <taxon>Malvales</taxon>
        <taxon>Malvaceae</taxon>
        <taxon>Malvoideae</taxon>
        <taxon>Gossypium</taxon>
    </lineage>
</organism>
<protein>
    <recommendedName>
        <fullName evidence="2">DUF4283 domain-containing protein</fullName>
    </recommendedName>
</protein>
<name>A0A9D3UPG5_9ROSI</name>
<dbReference type="OrthoDB" id="994572at2759"/>
<evidence type="ECO:0000313" key="4">
    <source>
        <dbReference type="Proteomes" id="UP000828251"/>
    </source>
</evidence>
<dbReference type="Pfam" id="PF14111">
    <property type="entry name" value="DUF4283"/>
    <property type="match status" value="1"/>
</dbReference>
<dbReference type="InterPro" id="IPR040256">
    <property type="entry name" value="At4g02000-like"/>
</dbReference>
<feature type="compositionally biased region" description="Polar residues" evidence="1">
    <location>
        <begin position="218"/>
        <end position="236"/>
    </location>
</feature>
<dbReference type="PANTHER" id="PTHR31286:SF173">
    <property type="entry name" value="DUF4283 DOMAIN-CONTAINING PROTEIN"/>
    <property type="match status" value="1"/>
</dbReference>
<feature type="region of interest" description="Disordered" evidence="1">
    <location>
        <begin position="210"/>
        <end position="236"/>
    </location>
</feature>
<proteinExistence type="predicted"/>